<evidence type="ECO:0000313" key="7">
    <source>
        <dbReference type="EMBL" id="AHN14877.1"/>
    </source>
</evidence>
<organism evidence="7 8">
    <name type="scientific">Rodent Torque teno virus 1</name>
    <dbReference type="NCBI Taxonomy" id="1514664"/>
    <lineage>
        <taxon>Viruses</taxon>
        <taxon>Monodnaviria</taxon>
        <taxon>Shotokuvirae</taxon>
        <taxon>Commensaviricota</taxon>
        <taxon>Cardeaviricetes</taxon>
        <taxon>Sanitavirales</taxon>
        <taxon>Anelloviridae</taxon>
        <taxon>Rhotorquevirus</taxon>
        <taxon>Rhotorquevirus murid1</taxon>
        <taxon>Torque teno rodent virus 1</taxon>
    </lineage>
</organism>
<evidence type="ECO:0000256" key="4">
    <source>
        <dbReference type="ARBA" id="ARBA00022561"/>
    </source>
</evidence>
<accession>X2G355</accession>
<evidence type="ECO:0000256" key="1">
    <source>
        <dbReference type="ARBA" id="ARBA00004328"/>
    </source>
</evidence>
<evidence type="ECO:0000256" key="5">
    <source>
        <dbReference type="ARBA" id="ARBA00022844"/>
    </source>
</evidence>
<evidence type="ECO:0000256" key="2">
    <source>
        <dbReference type="ARBA" id="ARBA00006131"/>
    </source>
</evidence>
<sequence>MAWRFPRQRTWRRKTWRPTRRRTYRRRASRRIRRTRKWRRGRRNLKVRVLTEIQPRYTRRCVIRGIMCPLIVGQPNRDGSPSDNKWELKQGSIFAYKGDGSDLWMGTWSVGMVSLSILYGEHQAFRNRWSVSNCGFDMVEYKGTTMYLEQHSNLDYIAFFDEEYRNIESFAAQASLHPLVLMTHPKTVLIKSRERAGPRRARKVFIPRPSWWDSGWKFSKDVCNKGLFVWFISIVDMEHPWIRPYIASDQDFKKMMWWTNNKWKEDFDTYVRTTVQMLQTSNNSDQYKKETALGPFMLGLKDKNQATVNQQFTWFYKSYWRWGGNNLTMKKVCNPNMDVPITM</sequence>
<comment type="function">
    <text evidence="6">Self-assembles to form an icosahedral capsid.</text>
</comment>
<evidence type="ECO:0000256" key="6">
    <source>
        <dbReference type="RuleBase" id="RU361230"/>
    </source>
</evidence>
<dbReference type="InterPro" id="IPR004219">
    <property type="entry name" value="TTvirus_Unk"/>
</dbReference>
<comment type="similarity">
    <text evidence="2 6">Belongs to the anelloviridae capsid protein family.</text>
</comment>
<keyword evidence="4 6" id="KW-0167">Capsid protein</keyword>
<keyword evidence="5 6" id="KW-0946">Virion</keyword>
<dbReference type="GO" id="GO:0039615">
    <property type="term" value="C:T=1 icosahedral viral capsid"/>
    <property type="evidence" value="ECO:0007669"/>
    <property type="project" value="UniProtKB-UniRule"/>
</dbReference>
<dbReference type="EMBL" id="KJ194622">
    <property type="protein sequence ID" value="AHN14877.1"/>
    <property type="molecule type" value="Genomic_DNA"/>
</dbReference>
<evidence type="ECO:0000256" key="3">
    <source>
        <dbReference type="ARBA" id="ARBA00022431"/>
    </source>
</evidence>
<reference evidence="7 8" key="1">
    <citation type="journal article" date="2014" name="J. Gen. Virol.">
        <title>Identification of novel anelloviruses with broad diversity in UK rodents.</title>
        <authorList>
            <person name="Nishiyama S."/>
            <person name="Dutia B.M."/>
            <person name="Stewart J.P."/>
            <person name="Meredith A.L."/>
            <person name="Shaw D.J."/>
            <person name="Simmonds P."/>
            <person name="Sharp C.P."/>
        </authorList>
    </citation>
    <scope>NUCLEOTIDE SEQUENCE [LARGE SCALE GENOMIC DNA]</scope>
    <source>
        <strain evidence="7">AS_1012_Fae_2</strain>
    </source>
</reference>
<dbReference type="Proteomes" id="UP000104558">
    <property type="component" value="Genome"/>
</dbReference>
<dbReference type="Pfam" id="PF02956">
    <property type="entry name" value="TT_ORF1"/>
    <property type="match status" value="1"/>
</dbReference>
<comment type="subcellular location">
    <subcellularLocation>
        <location evidence="1 6">Virion</location>
    </subcellularLocation>
</comment>
<proteinExistence type="inferred from homology"/>
<protein>
    <recommendedName>
        <fullName evidence="6">Capsid protein</fullName>
    </recommendedName>
</protein>
<name>X2G355_9VIRU</name>
<evidence type="ECO:0000313" key="8">
    <source>
        <dbReference type="Proteomes" id="UP000104558"/>
    </source>
</evidence>
<keyword evidence="3 6" id="KW-1140">T=1 icosahedral capsid protein</keyword>